<dbReference type="EMBL" id="JBHTLU010000012">
    <property type="protein sequence ID" value="MFD1219985.1"/>
    <property type="molecule type" value="Genomic_DNA"/>
</dbReference>
<proteinExistence type="predicted"/>
<evidence type="ECO:0000313" key="4">
    <source>
        <dbReference type="EMBL" id="MFD1219985.1"/>
    </source>
</evidence>
<feature type="DNA-binding region" description="H-T-H motif" evidence="2">
    <location>
        <begin position="25"/>
        <end position="44"/>
    </location>
</feature>
<evidence type="ECO:0000256" key="1">
    <source>
        <dbReference type="ARBA" id="ARBA00023125"/>
    </source>
</evidence>
<sequence length="300" mass="35250">MSMLKGKILQSGIRLFAEKGYQATSIQDIADDCSIAKGSLYKVFASKEELYISILEKRQQDMIHAVEKLRQSGLSKRELFIEEIAFQFEFFLEHGYYISRDHNEFPPVNNDKLGAVINQIRINMFRYYEDILLRYYGSTMLRWKWDITAVFNGMIREYTFHLLFGYKPVNQKELALFIASRMDDIVDGFENRSPDPLLTDEMMDDYTHVDFRTNQETREMQRSALFETMLSIIPDISIPNIRKKELLEATVMLQEESAQAQPRRFLVHALLRDLASEKELIYYANQLKQLLQERNESSSS</sequence>
<name>A0ABW3UKB4_9BACL</name>
<dbReference type="RefSeq" id="WP_345594288.1">
    <property type="nucleotide sequence ID" value="NZ_BAABJG010000055.1"/>
</dbReference>
<dbReference type="PRINTS" id="PR00455">
    <property type="entry name" value="HTHTETR"/>
</dbReference>
<evidence type="ECO:0000256" key="2">
    <source>
        <dbReference type="PROSITE-ProRule" id="PRU00335"/>
    </source>
</evidence>
<organism evidence="4 5">
    <name type="scientific">Paenibacillus vulneris</name>
    <dbReference type="NCBI Taxonomy" id="1133364"/>
    <lineage>
        <taxon>Bacteria</taxon>
        <taxon>Bacillati</taxon>
        <taxon>Bacillota</taxon>
        <taxon>Bacilli</taxon>
        <taxon>Bacillales</taxon>
        <taxon>Paenibacillaceae</taxon>
        <taxon>Paenibacillus</taxon>
    </lineage>
</organism>
<dbReference type="InterPro" id="IPR009057">
    <property type="entry name" value="Homeodomain-like_sf"/>
</dbReference>
<accession>A0ABW3UKB4</accession>
<evidence type="ECO:0000259" key="3">
    <source>
        <dbReference type="PROSITE" id="PS50977"/>
    </source>
</evidence>
<dbReference type="InterPro" id="IPR001647">
    <property type="entry name" value="HTH_TetR"/>
</dbReference>
<dbReference type="PANTHER" id="PTHR43479">
    <property type="entry name" value="ACREF/ENVCD OPERON REPRESSOR-RELATED"/>
    <property type="match status" value="1"/>
</dbReference>
<comment type="caution">
    <text evidence="4">The sequence shown here is derived from an EMBL/GenBank/DDBJ whole genome shotgun (WGS) entry which is preliminary data.</text>
</comment>
<gene>
    <name evidence="4" type="ORF">ACFQ4B_07635</name>
</gene>
<protein>
    <submittedName>
        <fullName evidence="4">TetR/AcrR family transcriptional regulator</fullName>
    </submittedName>
</protein>
<feature type="domain" description="HTH tetR-type" evidence="3">
    <location>
        <begin position="2"/>
        <end position="62"/>
    </location>
</feature>
<evidence type="ECO:0000313" key="5">
    <source>
        <dbReference type="Proteomes" id="UP001597180"/>
    </source>
</evidence>
<keyword evidence="1 2" id="KW-0238">DNA-binding</keyword>
<reference evidence="5" key="1">
    <citation type="journal article" date="2019" name="Int. J. Syst. Evol. Microbiol.">
        <title>The Global Catalogue of Microorganisms (GCM) 10K type strain sequencing project: providing services to taxonomists for standard genome sequencing and annotation.</title>
        <authorList>
            <consortium name="The Broad Institute Genomics Platform"/>
            <consortium name="The Broad Institute Genome Sequencing Center for Infectious Disease"/>
            <person name="Wu L."/>
            <person name="Ma J."/>
        </authorList>
    </citation>
    <scope>NUCLEOTIDE SEQUENCE [LARGE SCALE GENOMIC DNA]</scope>
    <source>
        <strain evidence="5">CCUG 53270</strain>
    </source>
</reference>
<keyword evidence="5" id="KW-1185">Reference proteome</keyword>
<dbReference type="SUPFAM" id="SSF46689">
    <property type="entry name" value="Homeodomain-like"/>
    <property type="match status" value="1"/>
</dbReference>
<dbReference type="InterPro" id="IPR050624">
    <property type="entry name" value="HTH-type_Tx_Regulator"/>
</dbReference>
<dbReference type="PANTHER" id="PTHR43479:SF22">
    <property type="entry name" value="TRANSCRIPTIONAL REGULATOR, TETR FAMILY"/>
    <property type="match status" value="1"/>
</dbReference>
<dbReference type="Gene3D" id="1.10.357.10">
    <property type="entry name" value="Tetracycline Repressor, domain 2"/>
    <property type="match status" value="1"/>
</dbReference>
<dbReference type="Pfam" id="PF00440">
    <property type="entry name" value="TetR_N"/>
    <property type="match status" value="1"/>
</dbReference>
<dbReference type="PROSITE" id="PS50977">
    <property type="entry name" value="HTH_TETR_2"/>
    <property type="match status" value="1"/>
</dbReference>
<dbReference type="Proteomes" id="UP001597180">
    <property type="component" value="Unassembled WGS sequence"/>
</dbReference>